<feature type="compositionally biased region" description="Basic and acidic residues" evidence="1">
    <location>
        <begin position="135"/>
        <end position="161"/>
    </location>
</feature>
<feature type="region of interest" description="Disordered" evidence="1">
    <location>
        <begin position="120"/>
        <end position="205"/>
    </location>
</feature>
<feature type="region of interest" description="Disordered" evidence="1">
    <location>
        <begin position="76"/>
        <end position="99"/>
    </location>
</feature>
<evidence type="ECO:0000256" key="1">
    <source>
        <dbReference type="SAM" id="MobiDB-lite"/>
    </source>
</evidence>
<dbReference type="AlphaFoldDB" id="A0A4S3J3I2"/>
<protein>
    <submittedName>
        <fullName evidence="2">Uncharacterized protein</fullName>
    </submittedName>
</protein>
<evidence type="ECO:0000313" key="3">
    <source>
        <dbReference type="Proteomes" id="UP000308092"/>
    </source>
</evidence>
<reference evidence="2 3" key="1">
    <citation type="submission" date="2019-03" db="EMBL/GenBank/DDBJ databases">
        <title>The genome sequence of a newly discovered highly antifungal drug resistant Aspergillus species, Aspergillus tanneri NIH 1004.</title>
        <authorList>
            <person name="Mounaud S."/>
            <person name="Singh I."/>
            <person name="Joardar V."/>
            <person name="Pakala S."/>
            <person name="Pakala S."/>
            <person name="Venepally P."/>
            <person name="Hoover J."/>
            <person name="Nierman W."/>
            <person name="Chung J."/>
            <person name="Losada L."/>
        </authorList>
    </citation>
    <scope>NUCLEOTIDE SEQUENCE [LARGE SCALE GENOMIC DNA]</scope>
    <source>
        <strain evidence="2 3">NIH1004</strain>
    </source>
</reference>
<name>A0A4S3J3I2_9EURO</name>
<feature type="compositionally biased region" description="Basic and acidic residues" evidence="1">
    <location>
        <begin position="194"/>
        <end position="205"/>
    </location>
</feature>
<proteinExistence type="predicted"/>
<sequence length="205" mass="22937">MLRTAGHYCRVEVDEATQYGLRGVSKYDFLQFDSVAREKAFKVETTCSAYRKAGIVPTDPEVILKQLIAHADATGDLATSSGIPQPPSRPGGSTGSVPTPRVYAKLLEYCGRLEEYVQNRASENSSSRRLPKYTKPWDDKKLKSRCEHERPRIRTTTEPRENPLTTTASAMTQEEDTGPSAFRNTEIADSVPLSEDKRMEMVPHK</sequence>
<gene>
    <name evidence="2" type="ORF">EYZ11_011988</name>
</gene>
<dbReference type="EMBL" id="SOSA01000812">
    <property type="protein sequence ID" value="THC88567.1"/>
    <property type="molecule type" value="Genomic_DNA"/>
</dbReference>
<dbReference type="VEuPathDB" id="FungiDB:EYZ11_011988"/>
<keyword evidence="3" id="KW-1185">Reference proteome</keyword>
<dbReference type="Proteomes" id="UP000308092">
    <property type="component" value="Unassembled WGS sequence"/>
</dbReference>
<organism evidence="2 3">
    <name type="scientific">Aspergillus tanneri</name>
    <dbReference type="NCBI Taxonomy" id="1220188"/>
    <lineage>
        <taxon>Eukaryota</taxon>
        <taxon>Fungi</taxon>
        <taxon>Dikarya</taxon>
        <taxon>Ascomycota</taxon>
        <taxon>Pezizomycotina</taxon>
        <taxon>Eurotiomycetes</taxon>
        <taxon>Eurotiomycetidae</taxon>
        <taxon>Eurotiales</taxon>
        <taxon>Aspergillaceae</taxon>
        <taxon>Aspergillus</taxon>
        <taxon>Aspergillus subgen. Circumdati</taxon>
    </lineage>
</organism>
<evidence type="ECO:0000313" key="2">
    <source>
        <dbReference type="EMBL" id="THC88567.1"/>
    </source>
</evidence>
<accession>A0A4S3J3I2</accession>
<comment type="caution">
    <text evidence="2">The sequence shown here is derived from an EMBL/GenBank/DDBJ whole genome shotgun (WGS) entry which is preliminary data.</text>
</comment>